<accession>F2TTU1</accession>
<sequence length="225" mass="24284">MTSYSHNKHHCNTHTEQFVSKQCITMNNDTSSSPSHTSLIISLLKSSHVDRSAFTDDSEPDVAFLIENLKNMIMKKLSVSCVAGSSVSSLAPSAASSSAAPLSVPSSATPQSSTLAPVSGSPAPATSVPVIPTSATSGFTASAFVTSSPHFKEMLCRLNEPCLSRITSLLNSIEIVKEIVMSFTVHEVIAFTDIKKLFITVKFNITETFTLMNFFRMIDLYQPIL</sequence>
<evidence type="ECO:0000313" key="1">
    <source>
        <dbReference type="EMBL" id="EGE86654.2"/>
    </source>
</evidence>
<dbReference type="AlphaFoldDB" id="F2TTU1"/>
<dbReference type="HOGENOM" id="CLU_044088_2_0_1"/>
<protein>
    <submittedName>
        <fullName evidence="1">Uncharacterized protein</fullName>
    </submittedName>
</protein>
<reference evidence="1" key="1">
    <citation type="submission" date="2010-03" db="EMBL/GenBank/DDBJ databases">
        <title>Annotation of Blastomyces dermatitidis strain ATCC 18188.</title>
        <authorList>
            <consortium name="The Broad Institute Genome Sequencing Platform"/>
            <consortium name="Broad Institute Genome Sequencing Center for Infectious Disease."/>
            <person name="Cuomo C."/>
            <person name="Klein B."/>
            <person name="Sullivan T."/>
            <person name="Heitman J."/>
            <person name="Young S."/>
            <person name="Zeng Q."/>
            <person name="Gargeya S."/>
            <person name="Alvarado L."/>
            <person name="Berlin A.M."/>
            <person name="Chapman S.B."/>
            <person name="Chen Z."/>
            <person name="Freedman E."/>
            <person name="Gellesch M."/>
            <person name="Goldberg J."/>
            <person name="Griggs A."/>
            <person name="Gujja S."/>
            <person name="Heilman E."/>
            <person name="Heiman D."/>
            <person name="Howarth C."/>
            <person name="Mehta T."/>
            <person name="Neiman D."/>
            <person name="Pearson M."/>
            <person name="Roberts A."/>
            <person name="Saif S."/>
            <person name="Shea T."/>
            <person name="Shenoy N."/>
            <person name="Sisk P."/>
            <person name="Stolte C."/>
            <person name="Sykes S."/>
            <person name="White J."/>
            <person name="Yandava C."/>
            <person name="Haas B."/>
            <person name="Nusbaum C."/>
            <person name="Birren B."/>
        </authorList>
    </citation>
    <scope>NUCLEOTIDE SEQUENCE [LARGE SCALE GENOMIC DNA]</scope>
    <source>
        <strain evidence="1">ATCC 18188</strain>
    </source>
</reference>
<gene>
    <name evidence="1" type="ORF">BDDG_09601</name>
</gene>
<organism evidence="1">
    <name type="scientific">Ajellomyces dermatitidis (strain ATCC 18188 / CBS 674.68)</name>
    <name type="common">Blastomyces dermatitidis</name>
    <dbReference type="NCBI Taxonomy" id="653446"/>
    <lineage>
        <taxon>Eukaryota</taxon>
        <taxon>Fungi</taxon>
        <taxon>Dikarya</taxon>
        <taxon>Ascomycota</taxon>
        <taxon>Pezizomycotina</taxon>
        <taxon>Eurotiomycetes</taxon>
        <taxon>Eurotiomycetidae</taxon>
        <taxon>Onygenales</taxon>
        <taxon>Ajellomycetaceae</taxon>
        <taxon>Blastomyces</taxon>
    </lineage>
</organism>
<name>F2TTU1_AJEDA</name>
<dbReference type="Proteomes" id="UP000007802">
    <property type="component" value="Unassembled WGS sequence"/>
</dbReference>
<proteinExistence type="predicted"/>
<dbReference type="EMBL" id="GG749601">
    <property type="protein sequence ID" value="EGE86654.2"/>
    <property type="molecule type" value="Genomic_DNA"/>
</dbReference>